<comment type="catalytic activity">
    <reaction evidence="1">
        <text>ATP + protein L-histidine = ADP + protein N-phospho-L-histidine.</text>
        <dbReference type="EC" id="2.7.13.3"/>
    </reaction>
</comment>
<organism evidence="11 12">
    <name type="scientific">Microbispora oryzae</name>
    <dbReference type="NCBI Taxonomy" id="2806554"/>
    <lineage>
        <taxon>Bacteria</taxon>
        <taxon>Bacillati</taxon>
        <taxon>Actinomycetota</taxon>
        <taxon>Actinomycetes</taxon>
        <taxon>Streptosporangiales</taxon>
        <taxon>Streptosporangiaceae</taxon>
        <taxon>Microbispora</taxon>
    </lineage>
</organism>
<dbReference type="GO" id="GO:0016020">
    <property type="term" value="C:membrane"/>
    <property type="evidence" value="ECO:0007669"/>
    <property type="project" value="InterPro"/>
</dbReference>
<keyword evidence="6 11" id="KW-0418">Kinase</keyword>
<evidence type="ECO:0000256" key="7">
    <source>
        <dbReference type="ARBA" id="ARBA00022840"/>
    </source>
</evidence>
<evidence type="ECO:0000313" key="11">
    <source>
        <dbReference type="EMBL" id="MBP2708220.1"/>
    </source>
</evidence>
<keyword evidence="3" id="KW-0597">Phosphoprotein</keyword>
<dbReference type="InterPro" id="IPR011712">
    <property type="entry name" value="Sig_transdc_His_kin_sub3_dim/P"/>
</dbReference>
<dbReference type="Proteomes" id="UP000674234">
    <property type="component" value="Unassembled WGS sequence"/>
</dbReference>
<keyword evidence="5" id="KW-0547">Nucleotide-binding</keyword>
<keyword evidence="4" id="KW-0808">Transferase</keyword>
<evidence type="ECO:0000256" key="9">
    <source>
        <dbReference type="SAM" id="Phobius"/>
    </source>
</evidence>
<gene>
    <name evidence="11" type="ORF">JOL79_31020</name>
</gene>
<dbReference type="PANTHER" id="PTHR24421">
    <property type="entry name" value="NITRATE/NITRITE SENSOR PROTEIN NARX-RELATED"/>
    <property type="match status" value="1"/>
</dbReference>
<protein>
    <recommendedName>
        <fullName evidence="2">histidine kinase</fullName>
        <ecNumber evidence="2">2.7.13.3</ecNumber>
    </recommendedName>
</protein>
<evidence type="ECO:0000259" key="10">
    <source>
        <dbReference type="Pfam" id="PF07730"/>
    </source>
</evidence>
<sequence length="387" mass="41201">MHTSTALEALSRRPLSFLRSGWPWRSLLYLLSSLIPGTTVVAAVVAISLLQLLPLMVLAGLAVAVLLVPLVAKFERWRLQLVDLAPLPPWRSQRSREAVLGLVSLLLLWWIDLVVACVTVAGPAVLILSPVLQPTDEDWAPAAAWTASAAGLILLPVAAYVVTAWAGARQAVARALLAPTELAEALRSRARLVNAFETERRRIERDLHDGAQQRLVSLSMRLGLARLDLPQDSPAAEQLAQAHEEAQRALAELRELIRGVHPQVLTDRGLAAAVRGAATRSPIPVDMDLRLSQRLPDAVEATAYFVAAEALANVAKHSRANRARIRGRLVGDVLVVEIWDDGVGGADPAGGTGMAGLADRVAAVGGRLSLSSPAGGPTSMTVEIPCA</sequence>
<evidence type="ECO:0000256" key="8">
    <source>
        <dbReference type="ARBA" id="ARBA00023012"/>
    </source>
</evidence>
<evidence type="ECO:0000256" key="6">
    <source>
        <dbReference type="ARBA" id="ARBA00022777"/>
    </source>
</evidence>
<dbReference type="Pfam" id="PF07730">
    <property type="entry name" value="HisKA_3"/>
    <property type="match status" value="1"/>
</dbReference>
<dbReference type="InterPro" id="IPR050482">
    <property type="entry name" value="Sensor_HK_TwoCompSys"/>
</dbReference>
<keyword evidence="9" id="KW-0812">Transmembrane</keyword>
<dbReference type="GO" id="GO:0046983">
    <property type="term" value="F:protein dimerization activity"/>
    <property type="evidence" value="ECO:0007669"/>
    <property type="project" value="InterPro"/>
</dbReference>
<dbReference type="Gene3D" id="3.30.565.10">
    <property type="entry name" value="Histidine kinase-like ATPase, C-terminal domain"/>
    <property type="match status" value="1"/>
</dbReference>
<feature type="transmembrane region" description="Helical" evidence="9">
    <location>
        <begin position="27"/>
        <end position="47"/>
    </location>
</feature>
<comment type="caution">
    <text evidence="11">The sequence shown here is derived from an EMBL/GenBank/DDBJ whole genome shotgun (WGS) entry which is preliminary data.</text>
</comment>
<evidence type="ECO:0000256" key="1">
    <source>
        <dbReference type="ARBA" id="ARBA00000085"/>
    </source>
</evidence>
<dbReference type="EMBL" id="JAFCNB010000028">
    <property type="protein sequence ID" value="MBP2708220.1"/>
    <property type="molecule type" value="Genomic_DNA"/>
</dbReference>
<dbReference type="PANTHER" id="PTHR24421:SF10">
    <property type="entry name" value="NITRATE_NITRITE SENSOR PROTEIN NARQ"/>
    <property type="match status" value="1"/>
</dbReference>
<proteinExistence type="predicted"/>
<evidence type="ECO:0000256" key="4">
    <source>
        <dbReference type="ARBA" id="ARBA00022679"/>
    </source>
</evidence>
<dbReference type="CDD" id="cd16917">
    <property type="entry name" value="HATPase_UhpB-NarQ-NarX-like"/>
    <property type="match status" value="1"/>
</dbReference>
<keyword evidence="8" id="KW-0902">Two-component regulatory system</keyword>
<evidence type="ECO:0000256" key="2">
    <source>
        <dbReference type="ARBA" id="ARBA00012438"/>
    </source>
</evidence>
<name>A0A941AL56_9ACTN</name>
<evidence type="ECO:0000256" key="5">
    <source>
        <dbReference type="ARBA" id="ARBA00022741"/>
    </source>
</evidence>
<dbReference type="EC" id="2.7.13.3" evidence="2"/>
<accession>A0A941AL56</accession>
<dbReference type="Gene3D" id="1.20.5.1930">
    <property type="match status" value="1"/>
</dbReference>
<dbReference type="GO" id="GO:0005524">
    <property type="term" value="F:ATP binding"/>
    <property type="evidence" value="ECO:0007669"/>
    <property type="project" value="UniProtKB-KW"/>
</dbReference>
<reference evidence="11" key="1">
    <citation type="submission" date="2021-02" db="EMBL/GenBank/DDBJ databases">
        <title>Draft genome sequence of Microbispora sp. RL4-1S isolated from rice leaves in Thailand.</title>
        <authorList>
            <person name="Muangham S."/>
            <person name="Duangmal K."/>
        </authorList>
    </citation>
    <scope>NUCLEOTIDE SEQUENCE</scope>
    <source>
        <strain evidence="11">RL4-1S</strain>
    </source>
</reference>
<dbReference type="InterPro" id="IPR036890">
    <property type="entry name" value="HATPase_C_sf"/>
</dbReference>
<feature type="transmembrane region" description="Helical" evidence="9">
    <location>
        <begin position="99"/>
        <end position="122"/>
    </location>
</feature>
<dbReference type="AlphaFoldDB" id="A0A941AL56"/>
<evidence type="ECO:0000256" key="3">
    <source>
        <dbReference type="ARBA" id="ARBA00022553"/>
    </source>
</evidence>
<keyword evidence="12" id="KW-1185">Reference proteome</keyword>
<feature type="domain" description="Signal transduction histidine kinase subgroup 3 dimerisation and phosphoacceptor" evidence="10">
    <location>
        <begin position="199"/>
        <end position="265"/>
    </location>
</feature>
<keyword evidence="9" id="KW-1133">Transmembrane helix</keyword>
<feature type="transmembrane region" description="Helical" evidence="9">
    <location>
        <begin position="53"/>
        <end position="72"/>
    </location>
</feature>
<feature type="transmembrane region" description="Helical" evidence="9">
    <location>
        <begin position="142"/>
        <end position="166"/>
    </location>
</feature>
<dbReference type="SUPFAM" id="SSF55874">
    <property type="entry name" value="ATPase domain of HSP90 chaperone/DNA topoisomerase II/histidine kinase"/>
    <property type="match status" value="1"/>
</dbReference>
<keyword evidence="7" id="KW-0067">ATP-binding</keyword>
<dbReference type="GO" id="GO:0000155">
    <property type="term" value="F:phosphorelay sensor kinase activity"/>
    <property type="evidence" value="ECO:0007669"/>
    <property type="project" value="InterPro"/>
</dbReference>
<evidence type="ECO:0000313" key="12">
    <source>
        <dbReference type="Proteomes" id="UP000674234"/>
    </source>
</evidence>
<keyword evidence="9" id="KW-0472">Membrane</keyword>
<dbReference type="RefSeq" id="WP_210159484.1">
    <property type="nucleotide sequence ID" value="NZ_JAFCNB010000028.1"/>
</dbReference>